<organism evidence="4 5">
    <name type="scientific">Jatrophihabitans cynanchi</name>
    <dbReference type="NCBI Taxonomy" id="2944128"/>
    <lineage>
        <taxon>Bacteria</taxon>
        <taxon>Bacillati</taxon>
        <taxon>Actinomycetota</taxon>
        <taxon>Actinomycetes</taxon>
        <taxon>Jatrophihabitantales</taxon>
        <taxon>Jatrophihabitantaceae</taxon>
        <taxon>Jatrophihabitans</taxon>
    </lineage>
</organism>
<evidence type="ECO:0000256" key="1">
    <source>
        <dbReference type="ARBA" id="ARBA00023450"/>
    </source>
</evidence>
<gene>
    <name evidence="4" type="ORF">M6B22_02350</name>
</gene>
<evidence type="ECO:0000313" key="4">
    <source>
        <dbReference type="EMBL" id="WAX57619.1"/>
    </source>
</evidence>
<proteinExistence type="inferred from homology"/>
<dbReference type="GO" id="GO:0004519">
    <property type="term" value="F:endonuclease activity"/>
    <property type="evidence" value="ECO:0007669"/>
    <property type="project" value="UniProtKB-KW"/>
</dbReference>
<dbReference type="RefSeq" id="WP_269444164.1">
    <property type="nucleotide sequence ID" value="NZ_CP097463.1"/>
</dbReference>
<evidence type="ECO:0000259" key="3">
    <source>
        <dbReference type="SMART" id="SM00507"/>
    </source>
</evidence>
<protein>
    <submittedName>
        <fullName evidence="4">HNH endonuclease</fullName>
    </submittedName>
</protein>
<dbReference type="Proteomes" id="UP001164693">
    <property type="component" value="Chromosome"/>
</dbReference>
<accession>A0ABY7JYW9</accession>
<dbReference type="SMART" id="SM00507">
    <property type="entry name" value="HNHc"/>
    <property type="match status" value="1"/>
</dbReference>
<evidence type="ECO:0000256" key="2">
    <source>
        <dbReference type="SAM" id="MobiDB-lite"/>
    </source>
</evidence>
<keyword evidence="4" id="KW-0540">Nuclease</keyword>
<dbReference type="Pfam" id="PF02720">
    <property type="entry name" value="DUF222"/>
    <property type="match status" value="1"/>
</dbReference>
<dbReference type="InterPro" id="IPR003870">
    <property type="entry name" value="DUF222"/>
</dbReference>
<name>A0ABY7JYW9_9ACTN</name>
<dbReference type="Gene3D" id="1.10.30.50">
    <property type="match status" value="1"/>
</dbReference>
<keyword evidence="4" id="KW-0255">Endonuclease</keyword>
<comment type="similarity">
    <text evidence="1">Belongs to the Rv1128c/1148c/1588c/1702c/1945/3466 family.</text>
</comment>
<dbReference type="CDD" id="cd00085">
    <property type="entry name" value="HNHc"/>
    <property type="match status" value="1"/>
</dbReference>
<keyword evidence="4" id="KW-0378">Hydrolase</keyword>
<sequence>MPATPVPLYDLDPGSLTPEQRVDALIASERELARLSARQQRIITAISDDPFAGELTPGLDKQYFLEQLRATLGESMGAVRGRVAMATELVHRLPDSLAALEAGVISSRQAWRLTDQLRPLSDAAAGRVEEAVLEYMQTRREHSGFCRKVKREVLKHDSRGSEERRATAMAERRVAVKPVEDGMTWVGGTLPAPDGLALDAALDQLAAQAKAAQPDDDRTKAQRRADALGQLARDVLAGRCAHCTGTPAPLRPAVQVTVALSTLLGIDHEPAELTGYGPIPASLALHLAFDHSGTWRRLVTDDLGHLIDYGRTTYRPPVALRDYVIARDRTCRFPGCTRRADTCELDHVTAWVDGGTTSKENLTPLCVRNHHCKHEAGWHAHRRRDGTMDWTDPTGHHHLVPPATYPVDHTLDRCVPDGNAEPEDGDSGTAGERAA</sequence>
<dbReference type="InterPro" id="IPR003615">
    <property type="entry name" value="HNH_nuc"/>
</dbReference>
<feature type="domain" description="HNH nuclease" evidence="3">
    <location>
        <begin position="319"/>
        <end position="371"/>
    </location>
</feature>
<feature type="region of interest" description="Disordered" evidence="2">
    <location>
        <begin position="414"/>
        <end position="435"/>
    </location>
</feature>
<evidence type="ECO:0000313" key="5">
    <source>
        <dbReference type="Proteomes" id="UP001164693"/>
    </source>
</evidence>
<reference evidence="4" key="1">
    <citation type="submission" date="2022-05" db="EMBL/GenBank/DDBJ databases">
        <title>Jatrophihabitans sp. SB3-54 whole genome sequence.</title>
        <authorList>
            <person name="Suh M.K."/>
            <person name="Eom M.K."/>
            <person name="Kim J.S."/>
            <person name="Kim H.S."/>
            <person name="Do H.E."/>
            <person name="Shin Y.K."/>
            <person name="Lee J.-S."/>
        </authorList>
    </citation>
    <scope>NUCLEOTIDE SEQUENCE</scope>
    <source>
        <strain evidence="4">SB3-54</strain>
    </source>
</reference>
<dbReference type="InterPro" id="IPR002711">
    <property type="entry name" value="HNH"/>
</dbReference>
<keyword evidence="5" id="KW-1185">Reference proteome</keyword>
<dbReference type="Pfam" id="PF01844">
    <property type="entry name" value="HNH"/>
    <property type="match status" value="1"/>
</dbReference>
<dbReference type="EMBL" id="CP097463">
    <property type="protein sequence ID" value="WAX57619.1"/>
    <property type="molecule type" value="Genomic_DNA"/>
</dbReference>